<evidence type="ECO:0000313" key="2">
    <source>
        <dbReference type="EMBL" id="EUN21044.1"/>
    </source>
</evidence>
<feature type="region of interest" description="Disordered" evidence="1">
    <location>
        <begin position="293"/>
        <end position="314"/>
    </location>
</feature>
<dbReference type="EMBL" id="KI968868">
    <property type="protein sequence ID" value="EUN21044.1"/>
    <property type="molecule type" value="Genomic_DNA"/>
</dbReference>
<keyword evidence="3" id="KW-1185">Reference proteome</keyword>
<feature type="compositionally biased region" description="Basic and acidic residues" evidence="1">
    <location>
        <begin position="252"/>
        <end position="261"/>
    </location>
</feature>
<evidence type="ECO:0000256" key="1">
    <source>
        <dbReference type="SAM" id="MobiDB-lite"/>
    </source>
</evidence>
<evidence type="ECO:0000313" key="3">
    <source>
        <dbReference type="Proteomes" id="UP000054337"/>
    </source>
</evidence>
<organism evidence="2 3">
    <name type="scientific">Bipolaris victoriae (strain FI3)</name>
    <name type="common">Victoria blight of oats agent</name>
    <name type="synonym">Cochliobolus victoriae</name>
    <dbReference type="NCBI Taxonomy" id="930091"/>
    <lineage>
        <taxon>Eukaryota</taxon>
        <taxon>Fungi</taxon>
        <taxon>Dikarya</taxon>
        <taxon>Ascomycota</taxon>
        <taxon>Pezizomycotina</taxon>
        <taxon>Dothideomycetes</taxon>
        <taxon>Pleosporomycetidae</taxon>
        <taxon>Pleosporales</taxon>
        <taxon>Pleosporineae</taxon>
        <taxon>Pleosporaceae</taxon>
        <taxon>Bipolaris</taxon>
    </lineage>
</organism>
<sequence length="500" mass="57278">MPLESNHILHTWMKYYAQNQSTENMPTEPDKHDLLGFTNIEAEHPRWYIRKLWLVAENDRVEYPKFLDSEVLKLEEEAKKVIKKYVKNEHERYEESGGAAFLKKEAVYILKELRLGQRIWGEDSGAEIRLKSNLPGERPRWGVHTDSGYKSNDEDSIELWLRYWIAARIQNKINAPCNEKKPIPLVTVERIAQVSPEPVSPSRPHLPELAQRRVSSAASDLVPLLKRHRNHSSTTVGGNSTADSSRSRSRARSGDSSDSDKSFSFTSFESDVDFPLVVNRSKRRRTGIRQCRSHIRSPQQSPEVTSTAGVNLPNDTSTDVITSDMANKNTDVNEDNLSKTDQMKRKLRCDLARFLTSEPDYTGILDEVIPPTKQLYAISPHRKPYSDLDIQFRNFNRALIHWEDLIKRLRASPGAAQSPFEDPLQKLAAQANFEDRVAMFHNLGPRSHVEFPLESWTISLALFFEGLLGDAYMPFPFEVLVNNLRTVNQSLYDTIHCSSY</sequence>
<dbReference type="GeneID" id="26250659"/>
<gene>
    <name evidence="2" type="ORF">COCVIDRAFT_115014</name>
</gene>
<dbReference type="HOGENOM" id="CLU_042294_0_0_1"/>
<protein>
    <submittedName>
        <fullName evidence="2">Uncharacterized protein</fullName>
    </submittedName>
</protein>
<dbReference type="OrthoDB" id="3798977at2759"/>
<dbReference type="AlphaFoldDB" id="W7E203"/>
<feature type="compositionally biased region" description="Polar residues" evidence="1">
    <location>
        <begin position="296"/>
        <end position="314"/>
    </location>
</feature>
<dbReference type="Proteomes" id="UP000054337">
    <property type="component" value="Unassembled WGS sequence"/>
</dbReference>
<reference evidence="2 3" key="1">
    <citation type="journal article" date="2013" name="PLoS Genet.">
        <title>Comparative genome structure, secondary metabolite, and effector coding capacity across Cochliobolus pathogens.</title>
        <authorList>
            <person name="Condon B.J."/>
            <person name="Leng Y."/>
            <person name="Wu D."/>
            <person name="Bushley K.E."/>
            <person name="Ohm R.A."/>
            <person name="Otillar R."/>
            <person name="Martin J."/>
            <person name="Schackwitz W."/>
            <person name="Grimwood J."/>
            <person name="MohdZainudin N."/>
            <person name="Xue C."/>
            <person name="Wang R."/>
            <person name="Manning V.A."/>
            <person name="Dhillon B."/>
            <person name="Tu Z.J."/>
            <person name="Steffenson B.J."/>
            <person name="Salamov A."/>
            <person name="Sun H."/>
            <person name="Lowry S."/>
            <person name="LaButti K."/>
            <person name="Han J."/>
            <person name="Copeland A."/>
            <person name="Lindquist E."/>
            <person name="Barry K."/>
            <person name="Schmutz J."/>
            <person name="Baker S.E."/>
            <person name="Ciuffetti L.M."/>
            <person name="Grigoriev I.V."/>
            <person name="Zhong S."/>
            <person name="Turgeon B.G."/>
        </authorList>
    </citation>
    <scope>NUCLEOTIDE SEQUENCE [LARGE SCALE GENOMIC DNA]</scope>
    <source>
        <strain evidence="2 3">FI3</strain>
    </source>
</reference>
<proteinExistence type="predicted"/>
<feature type="region of interest" description="Disordered" evidence="1">
    <location>
        <begin position="224"/>
        <end position="264"/>
    </location>
</feature>
<dbReference type="RefSeq" id="XP_014550618.1">
    <property type="nucleotide sequence ID" value="XM_014695132.1"/>
</dbReference>
<name>W7E203_BIPV3</name>
<accession>W7E203</accession>